<dbReference type="OrthoDB" id="1431934at2759"/>
<dbReference type="GO" id="GO:0016567">
    <property type="term" value="P:protein ubiquitination"/>
    <property type="evidence" value="ECO:0007669"/>
    <property type="project" value="InterPro"/>
</dbReference>
<proteinExistence type="predicted"/>
<keyword evidence="5" id="KW-0677">Repeat</keyword>
<keyword evidence="3" id="KW-0808">Transferase</keyword>
<dbReference type="InterPro" id="IPR002867">
    <property type="entry name" value="IBR_dom"/>
</dbReference>
<dbReference type="SMART" id="SM00647">
    <property type="entry name" value="IBR"/>
    <property type="match status" value="1"/>
</dbReference>
<dbReference type="Gene3D" id="3.30.40.10">
    <property type="entry name" value="Zinc/RING finger domain, C3HC4 (zinc finger)"/>
    <property type="match status" value="1"/>
</dbReference>
<dbReference type="EC" id="2.3.2.31" evidence="2"/>
<evidence type="ECO:0000256" key="1">
    <source>
        <dbReference type="ARBA" id="ARBA00001798"/>
    </source>
</evidence>
<keyword evidence="13" id="KW-1185">Reference proteome</keyword>
<dbReference type="AlphaFoldDB" id="A0A8K0RVH5"/>
<dbReference type="EMBL" id="JAGPXF010000005">
    <property type="protein sequence ID" value="KAH7242557.1"/>
    <property type="molecule type" value="Genomic_DNA"/>
</dbReference>
<evidence type="ECO:0000256" key="5">
    <source>
        <dbReference type="ARBA" id="ARBA00022737"/>
    </source>
</evidence>
<comment type="catalytic activity">
    <reaction evidence="1">
        <text>[E2 ubiquitin-conjugating enzyme]-S-ubiquitinyl-L-cysteine + [acceptor protein]-L-lysine = [E2 ubiquitin-conjugating enzyme]-L-cysteine + [acceptor protein]-N(6)-ubiquitinyl-L-lysine.</text>
        <dbReference type="EC" id="2.3.2.31"/>
    </reaction>
</comment>
<dbReference type="PANTHER" id="PTHR11685">
    <property type="entry name" value="RBR FAMILY RING FINGER AND IBR DOMAIN-CONTAINING"/>
    <property type="match status" value="1"/>
</dbReference>
<keyword evidence="8" id="KW-0862">Zinc</keyword>
<organism evidence="12 13">
    <name type="scientific">Fusarium tricinctum</name>
    <dbReference type="NCBI Taxonomy" id="61284"/>
    <lineage>
        <taxon>Eukaryota</taxon>
        <taxon>Fungi</taxon>
        <taxon>Dikarya</taxon>
        <taxon>Ascomycota</taxon>
        <taxon>Pezizomycotina</taxon>
        <taxon>Sordariomycetes</taxon>
        <taxon>Hypocreomycetidae</taxon>
        <taxon>Hypocreales</taxon>
        <taxon>Nectriaceae</taxon>
        <taxon>Fusarium</taxon>
        <taxon>Fusarium tricinctum species complex</taxon>
    </lineage>
</organism>
<reference evidence="12" key="1">
    <citation type="journal article" date="2021" name="Nat. Commun.">
        <title>Genetic determinants of endophytism in the Arabidopsis root mycobiome.</title>
        <authorList>
            <person name="Mesny F."/>
            <person name="Miyauchi S."/>
            <person name="Thiergart T."/>
            <person name="Pickel B."/>
            <person name="Atanasova L."/>
            <person name="Karlsson M."/>
            <person name="Huettel B."/>
            <person name="Barry K.W."/>
            <person name="Haridas S."/>
            <person name="Chen C."/>
            <person name="Bauer D."/>
            <person name="Andreopoulos W."/>
            <person name="Pangilinan J."/>
            <person name="LaButti K."/>
            <person name="Riley R."/>
            <person name="Lipzen A."/>
            <person name="Clum A."/>
            <person name="Drula E."/>
            <person name="Henrissat B."/>
            <person name="Kohler A."/>
            <person name="Grigoriev I.V."/>
            <person name="Martin F.M."/>
            <person name="Hacquard S."/>
        </authorList>
    </citation>
    <scope>NUCLEOTIDE SEQUENCE</scope>
    <source>
        <strain evidence="12">MPI-SDFR-AT-0068</strain>
    </source>
</reference>
<evidence type="ECO:0000256" key="7">
    <source>
        <dbReference type="ARBA" id="ARBA00022786"/>
    </source>
</evidence>
<dbReference type="Pfam" id="PF01485">
    <property type="entry name" value="IBR"/>
    <property type="match status" value="1"/>
</dbReference>
<protein>
    <recommendedName>
        <fullName evidence="2">RBR-type E3 ubiquitin transferase</fullName>
        <ecNumber evidence="2">2.3.2.31</ecNumber>
    </recommendedName>
</protein>
<evidence type="ECO:0000256" key="4">
    <source>
        <dbReference type="ARBA" id="ARBA00022723"/>
    </source>
</evidence>
<feature type="domain" description="RING-type" evidence="11">
    <location>
        <begin position="437"/>
        <end position="670"/>
    </location>
</feature>
<gene>
    <name evidence="12" type="ORF">BKA59DRAFT_400990</name>
</gene>
<dbReference type="InterPro" id="IPR044066">
    <property type="entry name" value="TRIAD_supradom"/>
</dbReference>
<keyword evidence="6" id="KW-0863">Zinc-finger</keyword>
<sequence>MDRHHAHETHPKSCTQKQSKQHPQAQPQYPTLTTPAKLDYCETLANQNKELQKILQDQEKQIESLQDTVSNLIDDNKLLMSNLCDRIEDSVPLRLKVASSNQELHNALENTRVMSYTVHKLQDQISQLKQIHGSKTTPRTIIIRKLLNKSYGDPEVSGGKDVRIYSESVGSRVFPNLKDTLDTVLSADEIEHLLPTFEQWFGEGKFDSVSLSTCCECQKVKFKQTISSKGAVCINEFSATYPGFACSYSICSFCFFKSFSYSLELLRETWWRTQGATICIPCPCGRCGKEIPLQSRGPLVKLLHSMEDKCLGERNIRTYDTALELMKALDGIDPQLTLNARNVAARMHRKLIANNFMHSPFDLRFRDLTHNEVGSPLKANSTLFSLYNVNHAGEALRIPVFKRFLRTEPTPIECVICTDSYHEVFYGSIQEWTKVCSEFEGDWIWKILLFPQKLYENCSHIIDFCTGCLQQHLETQLDQFGRSACDNITCPSQECQRLLTYEEIQLYAKEETFYKYDEYLKLKALSQMPYFMWCLAEKCSGGQIHDLTFDSHVSCVECEFEMCFTHQVKWHEGLTCEQYDSLKRTGDPEYQETQKWMTTNTKPCPECGIHVQKGNGCFHMTCKSMIRPPTAQLWMLTSVTGSLCRHEFCWECLASWRDIKSESGSYNRSAHNDGCYFKTSSQQPTEVTGSTISAIA</sequence>
<keyword evidence="4" id="KW-0479">Metal-binding</keyword>
<feature type="coiled-coil region" evidence="9">
    <location>
        <begin position="41"/>
        <end position="82"/>
    </location>
</feature>
<dbReference type="Gene3D" id="1.20.120.1750">
    <property type="match status" value="1"/>
</dbReference>
<dbReference type="PROSITE" id="PS51873">
    <property type="entry name" value="TRIAD"/>
    <property type="match status" value="1"/>
</dbReference>
<dbReference type="SUPFAM" id="SSF57850">
    <property type="entry name" value="RING/U-box"/>
    <property type="match status" value="3"/>
</dbReference>
<dbReference type="InterPro" id="IPR013083">
    <property type="entry name" value="Znf_RING/FYVE/PHD"/>
</dbReference>
<evidence type="ECO:0000256" key="3">
    <source>
        <dbReference type="ARBA" id="ARBA00022679"/>
    </source>
</evidence>
<name>A0A8K0RVH5_9HYPO</name>
<feature type="region of interest" description="Disordered" evidence="10">
    <location>
        <begin position="1"/>
        <end position="32"/>
    </location>
</feature>
<evidence type="ECO:0000256" key="6">
    <source>
        <dbReference type="ARBA" id="ARBA00022771"/>
    </source>
</evidence>
<evidence type="ECO:0000256" key="2">
    <source>
        <dbReference type="ARBA" id="ARBA00012251"/>
    </source>
</evidence>
<evidence type="ECO:0000313" key="13">
    <source>
        <dbReference type="Proteomes" id="UP000813427"/>
    </source>
</evidence>
<comment type="caution">
    <text evidence="12">The sequence shown here is derived from an EMBL/GenBank/DDBJ whole genome shotgun (WGS) entry which is preliminary data.</text>
</comment>
<feature type="compositionally biased region" description="Basic and acidic residues" evidence="10">
    <location>
        <begin position="1"/>
        <end position="11"/>
    </location>
</feature>
<evidence type="ECO:0000256" key="8">
    <source>
        <dbReference type="ARBA" id="ARBA00022833"/>
    </source>
</evidence>
<accession>A0A8K0RVH5</accession>
<dbReference type="CDD" id="cd20335">
    <property type="entry name" value="BRcat_RBR"/>
    <property type="match status" value="1"/>
</dbReference>
<evidence type="ECO:0000259" key="11">
    <source>
        <dbReference type="PROSITE" id="PS51873"/>
    </source>
</evidence>
<keyword evidence="7" id="KW-0833">Ubl conjugation pathway</keyword>
<dbReference type="Proteomes" id="UP000813427">
    <property type="component" value="Unassembled WGS sequence"/>
</dbReference>
<dbReference type="GO" id="GO:0008270">
    <property type="term" value="F:zinc ion binding"/>
    <property type="evidence" value="ECO:0007669"/>
    <property type="project" value="UniProtKB-KW"/>
</dbReference>
<evidence type="ECO:0000256" key="9">
    <source>
        <dbReference type="SAM" id="Coils"/>
    </source>
</evidence>
<feature type="compositionally biased region" description="Polar residues" evidence="10">
    <location>
        <begin position="12"/>
        <end position="32"/>
    </location>
</feature>
<dbReference type="InterPro" id="IPR031127">
    <property type="entry name" value="E3_UB_ligase_RBR"/>
</dbReference>
<dbReference type="GO" id="GO:0061630">
    <property type="term" value="F:ubiquitin protein ligase activity"/>
    <property type="evidence" value="ECO:0007669"/>
    <property type="project" value="UniProtKB-EC"/>
</dbReference>
<keyword evidence="9" id="KW-0175">Coiled coil</keyword>
<evidence type="ECO:0000256" key="10">
    <source>
        <dbReference type="SAM" id="MobiDB-lite"/>
    </source>
</evidence>
<evidence type="ECO:0000313" key="12">
    <source>
        <dbReference type="EMBL" id="KAH7242557.1"/>
    </source>
</evidence>